<evidence type="ECO:0000313" key="4">
    <source>
        <dbReference type="EMBL" id="KAK3600063.1"/>
    </source>
</evidence>
<accession>A0AAE0SY65</accession>
<feature type="domain" description="Sulfotransferase" evidence="3">
    <location>
        <begin position="62"/>
        <end position="298"/>
    </location>
</feature>
<reference evidence="4" key="3">
    <citation type="submission" date="2023-05" db="EMBL/GenBank/DDBJ databases">
        <authorList>
            <person name="Smith C.H."/>
        </authorList>
    </citation>
    <scope>NUCLEOTIDE SEQUENCE</scope>
    <source>
        <strain evidence="4">CHS0354</strain>
        <tissue evidence="4">Mantle</tissue>
    </source>
</reference>
<comment type="similarity">
    <text evidence="1">Belongs to the sulfotransferase 1 family.</text>
</comment>
<dbReference type="PANTHER" id="PTHR11783">
    <property type="entry name" value="SULFOTRANSFERASE SULT"/>
    <property type="match status" value="1"/>
</dbReference>
<dbReference type="EMBL" id="JAEAOA010001444">
    <property type="protein sequence ID" value="KAK3600063.1"/>
    <property type="molecule type" value="Genomic_DNA"/>
</dbReference>
<reference evidence="4" key="2">
    <citation type="journal article" date="2021" name="Genome Biol. Evol.">
        <title>Developing a high-quality reference genome for a parasitic bivalve with doubly uniparental inheritance (Bivalvia: Unionida).</title>
        <authorList>
            <person name="Smith C.H."/>
        </authorList>
    </citation>
    <scope>NUCLEOTIDE SEQUENCE</scope>
    <source>
        <strain evidence="4">CHS0354</strain>
        <tissue evidence="4">Mantle</tissue>
    </source>
</reference>
<dbReference type="Pfam" id="PF00685">
    <property type="entry name" value="Sulfotransfer_1"/>
    <property type="match status" value="1"/>
</dbReference>
<dbReference type="AlphaFoldDB" id="A0AAE0SY65"/>
<gene>
    <name evidence="4" type="ORF">CHS0354_024334</name>
</gene>
<evidence type="ECO:0000313" key="5">
    <source>
        <dbReference type="Proteomes" id="UP001195483"/>
    </source>
</evidence>
<organism evidence="4 5">
    <name type="scientific">Potamilus streckersoni</name>
    <dbReference type="NCBI Taxonomy" id="2493646"/>
    <lineage>
        <taxon>Eukaryota</taxon>
        <taxon>Metazoa</taxon>
        <taxon>Spiralia</taxon>
        <taxon>Lophotrochozoa</taxon>
        <taxon>Mollusca</taxon>
        <taxon>Bivalvia</taxon>
        <taxon>Autobranchia</taxon>
        <taxon>Heteroconchia</taxon>
        <taxon>Palaeoheterodonta</taxon>
        <taxon>Unionida</taxon>
        <taxon>Unionoidea</taxon>
        <taxon>Unionidae</taxon>
        <taxon>Ambleminae</taxon>
        <taxon>Lampsilini</taxon>
        <taxon>Potamilus</taxon>
    </lineage>
</organism>
<evidence type="ECO:0000256" key="1">
    <source>
        <dbReference type="ARBA" id="ARBA00005771"/>
    </source>
</evidence>
<evidence type="ECO:0000256" key="2">
    <source>
        <dbReference type="ARBA" id="ARBA00022679"/>
    </source>
</evidence>
<proteinExistence type="inferred from homology"/>
<comment type="caution">
    <text evidence="4">The sequence shown here is derived from an EMBL/GenBank/DDBJ whole genome shotgun (WGS) entry which is preliminary data.</text>
</comment>
<dbReference type="InterPro" id="IPR027417">
    <property type="entry name" value="P-loop_NTPase"/>
</dbReference>
<dbReference type="GO" id="GO:0008146">
    <property type="term" value="F:sulfotransferase activity"/>
    <property type="evidence" value="ECO:0007669"/>
    <property type="project" value="InterPro"/>
</dbReference>
<reference evidence="4" key="1">
    <citation type="journal article" date="2021" name="Genome Biol. Evol.">
        <title>A High-Quality Reference Genome for a Parasitic Bivalve with Doubly Uniparental Inheritance (Bivalvia: Unionida).</title>
        <authorList>
            <person name="Smith C.H."/>
        </authorList>
    </citation>
    <scope>NUCLEOTIDE SEQUENCE</scope>
    <source>
        <strain evidence="4">CHS0354</strain>
    </source>
</reference>
<sequence>MTDSTGVPLSTEWGMIRDGAGREFRVLKIGKLHLAEATLKLFAPEGDFHARMERVRNMSVNDDDVVLLTFPKSGTHWIWEVLNMLISGKAEYVPWTPDRDFLEIEGEKIEQIPSPKIIITHYSINDLPKDVFKKRVKIVHVSRNPKSVAVSMYHHMKAERLLGDIFPETFSEFLPLFLDEENYMMSYWFSYIQDVETFCRENPENPVFNIKYEEIKKNQHIEIKRLAQFLEIETSDSLVDEIISKCEISKLKTVRGDEKDGGRPAMYRKGIVSDWKNWFTVADNEAFDKVYEEKMSSSKFTFEY</sequence>
<dbReference type="Gene3D" id="3.40.50.300">
    <property type="entry name" value="P-loop containing nucleotide triphosphate hydrolases"/>
    <property type="match status" value="1"/>
</dbReference>
<dbReference type="Proteomes" id="UP001195483">
    <property type="component" value="Unassembled WGS sequence"/>
</dbReference>
<keyword evidence="5" id="KW-1185">Reference proteome</keyword>
<evidence type="ECO:0000259" key="3">
    <source>
        <dbReference type="Pfam" id="PF00685"/>
    </source>
</evidence>
<name>A0AAE0SY65_9BIVA</name>
<keyword evidence="2" id="KW-0808">Transferase</keyword>
<dbReference type="SUPFAM" id="SSF52540">
    <property type="entry name" value="P-loop containing nucleoside triphosphate hydrolases"/>
    <property type="match status" value="1"/>
</dbReference>
<dbReference type="InterPro" id="IPR000863">
    <property type="entry name" value="Sulfotransferase_dom"/>
</dbReference>
<protein>
    <recommendedName>
        <fullName evidence="3">Sulfotransferase domain-containing protein</fullName>
    </recommendedName>
</protein>